<evidence type="ECO:0000313" key="3">
    <source>
        <dbReference type="Proteomes" id="UP000824120"/>
    </source>
</evidence>
<dbReference type="GO" id="GO:0003713">
    <property type="term" value="F:transcription coactivator activity"/>
    <property type="evidence" value="ECO:0007669"/>
    <property type="project" value="InterPro"/>
</dbReference>
<reference evidence="2" key="1">
    <citation type="submission" date="2020-09" db="EMBL/GenBank/DDBJ databases">
        <title>De no assembly of potato wild relative species, Solanum commersonii.</title>
        <authorList>
            <person name="Cho K."/>
        </authorList>
    </citation>
    <scope>NUCLEOTIDE SEQUENCE</scope>
    <source>
        <strain evidence="2">LZ3.2</strain>
        <tissue evidence="2">Leaf</tissue>
    </source>
</reference>
<feature type="region of interest" description="Disordered" evidence="1">
    <location>
        <begin position="61"/>
        <end position="104"/>
    </location>
</feature>
<proteinExistence type="predicted"/>
<dbReference type="OrthoDB" id="1303224at2759"/>
<name>A0A9J5VYK8_SOLCO</name>
<dbReference type="InterPro" id="IPR044661">
    <property type="entry name" value="MED15a/b/c-like"/>
</dbReference>
<accession>A0A9J5VYK8</accession>
<keyword evidence="3" id="KW-1185">Reference proteome</keyword>
<dbReference type="EMBL" id="JACXVP010000266">
    <property type="protein sequence ID" value="KAG5568054.1"/>
    <property type="molecule type" value="Genomic_DNA"/>
</dbReference>
<gene>
    <name evidence="2" type="ORF">H5410_064926</name>
</gene>
<feature type="compositionally biased region" description="Polar residues" evidence="1">
    <location>
        <begin position="61"/>
        <end position="70"/>
    </location>
</feature>
<dbReference type="GO" id="GO:0031490">
    <property type="term" value="F:chromatin DNA binding"/>
    <property type="evidence" value="ECO:0007669"/>
    <property type="project" value="InterPro"/>
</dbReference>
<feature type="compositionally biased region" description="Low complexity" evidence="1">
    <location>
        <begin position="71"/>
        <end position="88"/>
    </location>
</feature>
<dbReference type="AlphaFoldDB" id="A0A9J5VYK8"/>
<sequence length="147" mass="16787">MHDSLHQRLENEKIEKLKMFKIVLERIMLFLRLNKQDIQLIHKDKLVSVEKNISKFLSSNLARSKTSSSPQQGQLHQSSKQLQQPQSLDGQSNPPMQPCTGFHGGNATELSHQLATLFLVWRIDNIQFSTTHDKCGKAWFQMGFGTG</sequence>
<organism evidence="2 3">
    <name type="scientific">Solanum commersonii</name>
    <name type="common">Commerson's wild potato</name>
    <name type="synonym">Commerson's nightshade</name>
    <dbReference type="NCBI Taxonomy" id="4109"/>
    <lineage>
        <taxon>Eukaryota</taxon>
        <taxon>Viridiplantae</taxon>
        <taxon>Streptophyta</taxon>
        <taxon>Embryophyta</taxon>
        <taxon>Tracheophyta</taxon>
        <taxon>Spermatophyta</taxon>
        <taxon>Magnoliopsida</taxon>
        <taxon>eudicotyledons</taxon>
        <taxon>Gunneridae</taxon>
        <taxon>Pentapetalae</taxon>
        <taxon>asterids</taxon>
        <taxon>lamiids</taxon>
        <taxon>Solanales</taxon>
        <taxon>Solanaceae</taxon>
        <taxon>Solanoideae</taxon>
        <taxon>Solaneae</taxon>
        <taxon>Solanum</taxon>
    </lineage>
</organism>
<evidence type="ECO:0000313" key="2">
    <source>
        <dbReference type="EMBL" id="KAG5568054.1"/>
    </source>
</evidence>
<dbReference type="PANTHER" id="PTHR33137">
    <property type="entry name" value="MEDIATOR OF RNA POLYMERASE II TRANSCRIPTION SUBUNIT 15A-RELATED"/>
    <property type="match status" value="1"/>
</dbReference>
<comment type="caution">
    <text evidence="2">The sequence shown here is derived from an EMBL/GenBank/DDBJ whole genome shotgun (WGS) entry which is preliminary data.</text>
</comment>
<evidence type="ECO:0000256" key="1">
    <source>
        <dbReference type="SAM" id="MobiDB-lite"/>
    </source>
</evidence>
<dbReference type="Proteomes" id="UP000824120">
    <property type="component" value="Unassembled WGS sequence"/>
</dbReference>
<dbReference type="PANTHER" id="PTHR33137:SF4">
    <property type="entry name" value="MEDIATOR OF RNA POLYMERASE II TRANSCRIPTION SUBUNIT 15A-RELATED"/>
    <property type="match status" value="1"/>
</dbReference>
<protein>
    <submittedName>
        <fullName evidence="2">Uncharacterized protein</fullName>
    </submittedName>
</protein>